<keyword evidence="4" id="KW-1185">Reference proteome</keyword>
<dbReference type="Pfam" id="PF06812">
    <property type="entry name" value="ImpA_N"/>
    <property type="match status" value="1"/>
</dbReference>
<dbReference type="InterPro" id="IPR017740">
    <property type="entry name" value="TssA-like"/>
</dbReference>
<feature type="region of interest" description="Disordered" evidence="1">
    <location>
        <begin position="248"/>
        <end position="294"/>
    </location>
</feature>
<sequence>MASIDLETLQSPVSADLPSGEDLEYDTLFVEMEQAAAGKPDQIMGDAVVEGEEPDWKLVQRNAITLLERSKDLRVCVCLCQAALRNESFAGLSTALQLTQLLTEAFWETLYPELDEDDDLDPTARVNTIMALTTAATMLRPIEQAPLLSVPMLGAVCWADIKPEAGEEDPQQASSEIQAIINNCELDQIADRRTAVADALQACAAIETFITSQVGVSRAPSLKPLRDLLKRIGNQLDRWWNDRGGDQAAGLLDQDDDADADNHEASETEAEFASDTEPRGNTPGSRPARGSAPINNVISSREEVISAIDKILVYYQRYEPSSPLPLLLVRAKRLATKSFIEILQDLIPEGLSRAHEIGGIVASDAGSSVGDTATHFDASDSYEADFPDADSSGTDDETDADDFFS</sequence>
<evidence type="ECO:0000256" key="1">
    <source>
        <dbReference type="SAM" id="MobiDB-lite"/>
    </source>
</evidence>
<protein>
    <recommendedName>
        <fullName evidence="2">ImpA N-terminal domain-containing protein</fullName>
    </recommendedName>
</protein>
<accession>A0A5C6CGJ0</accession>
<dbReference type="PANTHER" id="PTHR37951:SF1">
    <property type="entry name" value="TYPE VI SECRETION SYSTEM COMPONENT TSSA1"/>
    <property type="match status" value="1"/>
</dbReference>
<name>A0A5C6CGJ0_9BACT</name>
<feature type="compositionally biased region" description="Acidic residues" evidence="1">
    <location>
        <begin position="380"/>
        <end position="405"/>
    </location>
</feature>
<dbReference type="InterPro" id="IPR010657">
    <property type="entry name" value="ImpA_N"/>
</dbReference>
<dbReference type="NCBIfam" id="TIGR03363">
    <property type="entry name" value="VI_chp_8"/>
    <property type="match status" value="1"/>
</dbReference>
<dbReference type="PANTHER" id="PTHR37951">
    <property type="entry name" value="CYTOPLASMIC PROTEIN-RELATED"/>
    <property type="match status" value="1"/>
</dbReference>
<dbReference type="AlphaFoldDB" id="A0A5C6CGJ0"/>
<dbReference type="Proteomes" id="UP000316304">
    <property type="component" value="Unassembled WGS sequence"/>
</dbReference>
<proteinExistence type="predicted"/>
<dbReference type="EMBL" id="SJPT01000004">
    <property type="protein sequence ID" value="TWU23438.1"/>
    <property type="molecule type" value="Genomic_DNA"/>
</dbReference>
<evidence type="ECO:0000313" key="3">
    <source>
        <dbReference type="EMBL" id="TWU23438.1"/>
    </source>
</evidence>
<evidence type="ECO:0000313" key="4">
    <source>
        <dbReference type="Proteomes" id="UP000316304"/>
    </source>
</evidence>
<evidence type="ECO:0000259" key="2">
    <source>
        <dbReference type="Pfam" id="PF06812"/>
    </source>
</evidence>
<organism evidence="3 4">
    <name type="scientific">Novipirellula galeiformis</name>
    <dbReference type="NCBI Taxonomy" id="2528004"/>
    <lineage>
        <taxon>Bacteria</taxon>
        <taxon>Pseudomonadati</taxon>
        <taxon>Planctomycetota</taxon>
        <taxon>Planctomycetia</taxon>
        <taxon>Pirellulales</taxon>
        <taxon>Pirellulaceae</taxon>
        <taxon>Novipirellula</taxon>
    </lineage>
</organism>
<comment type="caution">
    <text evidence="3">The sequence shown here is derived from an EMBL/GenBank/DDBJ whole genome shotgun (WGS) entry which is preliminary data.</text>
</comment>
<gene>
    <name evidence="3" type="ORF">Pla52o_29740</name>
</gene>
<feature type="domain" description="ImpA N-terminal" evidence="2">
    <location>
        <begin position="11"/>
        <end position="132"/>
    </location>
</feature>
<feature type="region of interest" description="Disordered" evidence="1">
    <location>
        <begin position="369"/>
        <end position="405"/>
    </location>
</feature>
<dbReference type="RefSeq" id="WP_146595145.1">
    <property type="nucleotide sequence ID" value="NZ_SJPT01000004.1"/>
</dbReference>
<dbReference type="OrthoDB" id="9771118at2"/>
<reference evidence="3 4" key="1">
    <citation type="submission" date="2019-02" db="EMBL/GenBank/DDBJ databases">
        <title>Deep-cultivation of Planctomycetes and their phenomic and genomic characterization uncovers novel biology.</title>
        <authorList>
            <person name="Wiegand S."/>
            <person name="Jogler M."/>
            <person name="Boedeker C."/>
            <person name="Pinto D."/>
            <person name="Vollmers J."/>
            <person name="Rivas-Marin E."/>
            <person name="Kohn T."/>
            <person name="Peeters S.H."/>
            <person name="Heuer A."/>
            <person name="Rast P."/>
            <person name="Oberbeckmann S."/>
            <person name="Bunk B."/>
            <person name="Jeske O."/>
            <person name="Meyerdierks A."/>
            <person name="Storesund J.E."/>
            <person name="Kallscheuer N."/>
            <person name="Luecker S."/>
            <person name="Lage O.M."/>
            <person name="Pohl T."/>
            <person name="Merkel B.J."/>
            <person name="Hornburger P."/>
            <person name="Mueller R.-W."/>
            <person name="Bruemmer F."/>
            <person name="Labrenz M."/>
            <person name="Spormann A.M."/>
            <person name="Op Den Camp H."/>
            <person name="Overmann J."/>
            <person name="Amann R."/>
            <person name="Jetten M.S.M."/>
            <person name="Mascher T."/>
            <person name="Medema M.H."/>
            <person name="Devos D.P."/>
            <person name="Kaster A.-K."/>
            <person name="Ovreas L."/>
            <person name="Rohde M."/>
            <person name="Galperin M.Y."/>
            <person name="Jogler C."/>
        </authorList>
    </citation>
    <scope>NUCLEOTIDE SEQUENCE [LARGE SCALE GENOMIC DNA]</scope>
    <source>
        <strain evidence="3 4">Pla52o</strain>
    </source>
</reference>